<dbReference type="PANTHER" id="PTHR10412">
    <property type="entry name" value="MANNOSYL-OLIGOSACCHARIDE GLUCOSIDASE"/>
    <property type="match status" value="1"/>
</dbReference>
<dbReference type="PANTHER" id="PTHR10412:SF10">
    <property type="entry name" value="GLYCOSYL HYDROLASE FAMILY 63 C-TERMINAL DOMAIN-CONTAINING PROTEIN"/>
    <property type="match status" value="1"/>
</dbReference>
<accession>A0AAU6WRQ9</accession>
<dbReference type="InterPro" id="IPR004888">
    <property type="entry name" value="Glycoside_hydrolase_63"/>
</dbReference>
<dbReference type="RefSeq" id="WP_345767295.1">
    <property type="nucleotide sequence ID" value="NZ_CP154834.1"/>
</dbReference>
<dbReference type="Proteomes" id="UP001463665">
    <property type="component" value="Chromosome"/>
</dbReference>
<dbReference type="GO" id="GO:0004573">
    <property type="term" value="F:Glc3Man9GlcNAc2 oligosaccharide glucosidase activity"/>
    <property type="evidence" value="ECO:0007669"/>
    <property type="project" value="InterPro"/>
</dbReference>
<dbReference type="EMBL" id="CP154834">
    <property type="protein sequence ID" value="XAO75692.1"/>
    <property type="molecule type" value="Genomic_DNA"/>
</dbReference>
<keyword evidence="2" id="KW-1185">Reference proteome</keyword>
<organism evidence="1 2">
    <name type="scientific">Chryseobacterium endophyticum</name>
    <dbReference type="NCBI Taxonomy" id="1854762"/>
    <lineage>
        <taxon>Bacteria</taxon>
        <taxon>Pseudomonadati</taxon>
        <taxon>Bacteroidota</taxon>
        <taxon>Flavobacteriia</taxon>
        <taxon>Flavobacteriales</taxon>
        <taxon>Weeksellaceae</taxon>
        <taxon>Chryseobacterium group</taxon>
        <taxon>Chryseobacterium</taxon>
    </lineage>
</organism>
<evidence type="ECO:0000313" key="1">
    <source>
        <dbReference type="EMBL" id="XAO75692.1"/>
    </source>
</evidence>
<proteinExistence type="predicted"/>
<evidence type="ECO:0008006" key="3">
    <source>
        <dbReference type="Google" id="ProtNLM"/>
    </source>
</evidence>
<protein>
    <recommendedName>
        <fullName evidence="3">Glucosidase</fullName>
    </recommendedName>
</protein>
<sequence length="341" mass="40364">MKEKERLSDVTWKKWGPYVSNREWGVVREDYSPDGKAWKYTNHDIAEAKTYRWGEEGICGICDDFQKLVFSVGFWNKKDKMVKERFFGLSNSQGNHGEDVKEYFYYLDATPTHSYMKMLYKYPQNAFPYDELIRTNAQRSRQEPEYELIDTGIFDQNEYFDIFIEYAKENQNDILIKLTVINKSEKEAPLIVLPTVWFRNTWSWGYNDYKPQMNSEDAEIIKINHKDLEIKNLYSKQSEKVLFCDNETNDKRLYQSENASKYTKDGINNFVVNGNSQSVNPKDFGTKAAFFIDESFKPKETKIFEFRLSDKDMQQPFEDFEDIFNSRKKKPMSFMPTSSAG</sequence>
<name>A0AAU6WRQ9_9FLAO</name>
<dbReference type="GO" id="GO:0009311">
    <property type="term" value="P:oligosaccharide metabolic process"/>
    <property type="evidence" value="ECO:0007669"/>
    <property type="project" value="InterPro"/>
</dbReference>
<evidence type="ECO:0000313" key="2">
    <source>
        <dbReference type="Proteomes" id="UP001463665"/>
    </source>
</evidence>
<gene>
    <name evidence="1" type="ORF">AAFP95_07400</name>
</gene>
<reference evidence="1 2" key="1">
    <citation type="submission" date="2024-04" db="EMBL/GenBank/DDBJ databases">
        <title>Genome sequencing and assembly of rice foliar adapted Chryseobacterium endophyticum OsEnb-ALM-A6.</title>
        <authorList>
            <person name="Kumar S."/>
            <person name="Javed M."/>
            <person name="Chouhan V."/>
            <person name="Charishma K."/>
            <person name="Patel A."/>
            <person name="Kumar M."/>
            <person name="Sahu K.P."/>
            <person name="Kumar A."/>
        </authorList>
    </citation>
    <scope>NUCLEOTIDE SEQUENCE [LARGE SCALE GENOMIC DNA]</scope>
    <source>
        <strain evidence="1 2">OsEnb-ALM-A6</strain>
    </source>
</reference>
<dbReference type="AlphaFoldDB" id="A0AAU6WRQ9"/>